<keyword evidence="3 6" id="KW-0347">Helicase</keyword>
<dbReference type="InterPro" id="IPR000212">
    <property type="entry name" value="DNA_helicase_UvrD/REP"/>
</dbReference>
<dbReference type="PANTHER" id="PTHR11070">
    <property type="entry name" value="UVRD / RECB / PCRA DNA HELICASE FAMILY MEMBER"/>
    <property type="match status" value="1"/>
</dbReference>
<evidence type="ECO:0000256" key="5">
    <source>
        <dbReference type="ARBA" id="ARBA00034923"/>
    </source>
</evidence>
<dbReference type="Gene3D" id="3.40.50.300">
    <property type="entry name" value="P-loop containing nucleotide triphosphate hydrolases"/>
    <property type="match status" value="2"/>
</dbReference>
<keyword evidence="2 6" id="KW-0378">Hydrolase</keyword>
<evidence type="ECO:0000256" key="4">
    <source>
        <dbReference type="ARBA" id="ARBA00022840"/>
    </source>
</evidence>
<evidence type="ECO:0000313" key="8">
    <source>
        <dbReference type="EMBL" id="TBX85123.1"/>
    </source>
</evidence>
<sequence length="608" mass="67130">MVDLTKGQQDILNGGGHQLVTGGPGSGKTTVSILKAAAVARERLSAGQRILFLSFARATVSRVLEAIDEEKEIAKAEKSSIEVDTYHSFFWRILKTHGYLVGLPRILQVLSPPAEAIALSGVRSVFAKDSKLSDDEKDAKTSAEMAERLRLASKEGKVCFDLFADLVGQLLHGSDKVRRLISEMYPHIILDEFQDTSGPQWNVVKALGVHSTLIALADPEQRIFEFVGAEPERLDHFRKEFSPEEHDLASDNHRSKGTEIALFGNDILTGKFRQNSYEGIEFEVFEHNQHQAYSKLTTTVLQARKRLIATGRRDWSLAVLVPTRKMTRMVSDTFRKPFGGLPSIAHSAMVDMEGPILAAETLAYLMQQATASNALAELVELICSYLHGRGGNAPGKTDMGDAKALRSALERWDAAHLAGKQPAANSIIRATDSVRKQILGLTLTGDPDVDWVAVRQVLAAGNCARLKAIAEDIRNVRLLERGTQLRHGLVQDWRENGSYGNALEITRRAFIQDHFSAGQKPETGVVVMNMHKAKGKQFDEVIIFEGWPVVIKKKTVANPDRIVPTNLIEAASSQHRQNFRVSVTRAKQRTTILTPRGDPCVLLLDGDD</sequence>
<dbReference type="GO" id="GO:0005524">
    <property type="term" value="F:ATP binding"/>
    <property type="evidence" value="ECO:0007669"/>
    <property type="project" value="UniProtKB-UniRule"/>
</dbReference>
<dbReference type="Proteomes" id="UP000291866">
    <property type="component" value="Unassembled WGS sequence"/>
</dbReference>
<feature type="binding site" evidence="6">
    <location>
        <begin position="22"/>
        <end position="29"/>
    </location>
    <ligand>
        <name>ATP</name>
        <dbReference type="ChEBI" id="CHEBI:30616"/>
    </ligand>
</feature>
<dbReference type="RefSeq" id="WP_131603522.1">
    <property type="nucleotide sequence ID" value="NZ_SJLU01000034.1"/>
</dbReference>
<proteinExistence type="predicted"/>
<reference evidence="8 9" key="1">
    <citation type="submission" date="2019-02" db="EMBL/GenBank/DDBJ databases">
        <title>The competitiveness to form nodules shapes the capacities of Rhizobium leguminosarum sv viciae communities to promote symbiosis with specific hosts.</title>
        <authorList>
            <person name="Boivin S."/>
            <person name="Lepetit M."/>
        </authorList>
    </citation>
    <scope>NUCLEOTIDE SEQUENCE [LARGE SCALE GENOMIC DNA]</scope>
    <source>
        <strain evidence="8 9">SPF4F3</strain>
    </source>
</reference>
<evidence type="ECO:0000256" key="3">
    <source>
        <dbReference type="ARBA" id="ARBA00022806"/>
    </source>
</evidence>
<evidence type="ECO:0000256" key="1">
    <source>
        <dbReference type="ARBA" id="ARBA00022741"/>
    </source>
</evidence>
<evidence type="ECO:0000259" key="7">
    <source>
        <dbReference type="PROSITE" id="PS51198"/>
    </source>
</evidence>
<evidence type="ECO:0000256" key="6">
    <source>
        <dbReference type="PROSITE-ProRule" id="PRU00560"/>
    </source>
</evidence>
<dbReference type="InterPro" id="IPR027417">
    <property type="entry name" value="P-loop_NTPase"/>
</dbReference>
<protein>
    <recommendedName>
        <fullName evidence="5">DNA 3'-5' helicase II</fullName>
    </recommendedName>
</protein>
<dbReference type="EMBL" id="SJLU01000034">
    <property type="protein sequence ID" value="TBX85123.1"/>
    <property type="molecule type" value="Genomic_DNA"/>
</dbReference>
<keyword evidence="4 6" id="KW-0067">ATP-binding</keyword>
<evidence type="ECO:0000256" key="2">
    <source>
        <dbReference type="ARBA" id="ARBA00022801"/>
    </source>
</evidence>
<gene>
    <name evidence="8" type="ORF">E0H31_35315</name>
</gene>
<organism evidence="8 9">
    <name type="scientific">Rhizobium leguminosarum bv. viciae</name>
    <dbReference type="NCBI Taxonomy" id="387"/>
    <lineage>
        <taxon>Bacteria</taxon>
        <taxon>Pseudomonadati</taxon>
        <taxon>Pseudomonadota</taxon>
        <taxon>Alphaproteobacteria</taxon>
        <taxon>Hyphomicrobiales</taxon>
        <taxon>Rhizobiaceae</taxon>
        <taxon>Rhizobium/Agrobacterium group</taxon>
        <taxon>Rhizobium</taxon>
    </lineage>
</organism>
<dbReference type="Pfam" id="PF00580">
    <property type="entry name" value="UvrD-helicase"/>
    <property type="match status" value="1"/>
</dbReference>
<feature type="domain" description="UvrD-like helicase ATP-binding" evidence="7">
    <location>
        <begin position="1"/>
        <end position="256"/>
    </location>
</feature>
<dbReference type="GO" id="GO:0000725">
    <property type="term" value="P:recombinational repair"/>
    <property type="evidence" value="ECO:0007669"/>
    <property type="project" value="TreeGrafter"/>
</dbReference>
<dbReference type="GO" id="GO:0003677">
    <property type="term" value="F:DNA binding"/>
    <property type="evidence" value="ECO:0007669"/>
    <property type="project" value="InterPro"/>
</dbReference>
<dbReference type="GO" id="GO:0016787">
    <property type="term" value="F:hydrolase activity"/>
    <property type="evidence" value="ECO:0007669"/>
    <property type="project" value="UniProtKB-UniRule"/>
</dbReference>
<dbReference type="PROSITE" id="PS51198">
    <property type="entry name" value="UVRD_HELICASE_ATP_BIND"/>
    <property type="match status" value="1"/>
</dbReference>
<comment type="caution">
    <text evidence="8">The sequence shown here is derived from an EMBL/GenBank/DDBJ whole genome shotgun (WGS) entry which is preliminary data.</text>
</comment>
<accession>A0A8G2IR35</accession>
<dbReference type="GO" id="GO:0043138">
    <property type="term" value="F:3'-5' DNA helicase activity"/>
    <property type="evidence" value="ECO:0007669"/>
    <property type="project" value="TreeGrafter"/>
</dbReference>
<dbReference type="AlphaFoldDB" id="A0A8G2IR35"/>
<keyword evidence="1 6" id="KW-0547">Nucleotide-binding</keyword>
<dbReference type="InterPro" id="IPR014016">
    <property type="entry name" value="UvrD-like_ATP-bd"/>
</dbReference>
<evidence type="ECO:0000313" key="9">
    <source>
        <dbReference type="Proteomes" id="UP000291866"/>
    </source>
</evidence>
<dbReference type="PANTHER" id="PTHR11070:SF2">
    <property type="entry name" value="ATP-DEPENDENT DNA HELICASE SRS2"/>
    <property type="match status" value="1"/>
</dbReference>
<name>A0A8G2IR35_RHILV</name>
<dbReference type="SUPFAM" id="SSF52540">
    <property type="entry name" value="P-loop containing nucleoside triphosphate hydrolases"/>
    <property type="match status" value="1"/>
</dbReference>